<dbReference type="EMBL" id="KV891994">
    <property type="protein sequence ID" value="OON21783.1"/>
    <property type="molecule type" value="Genomic_DNA"/>
</dbReference>
<feature type="compositionally biased region" description="Basic and acidic residues" evidence="10">
    <location>
        <begin position="839"/>
        <end position="850"/>
    </location>
</feature>
<feature type="compositionally biased region" description="Polar residues" evidence="10">
    <location>
        <begin position="592"/>
        <end position="601"/>
    </location>
</feature>
<sequence length="1223" mass="131818">MRLIYPSNVCRFLHRIYLRPVSPFPESPSTNISSLPVVISMTNKCASSSSVHSSCSSTALFNGDLTPNQPTLNSRAASVMHSCSSTLLNRISTDPNSYCAVVADACRFNRGLGRGRISRLPFLDLATQTSQRPAPWLYRPLCERSRNVLESGTHVVLRYMRHRWRLDYQTPLRKRKLAADRLWFTLRTGLTALGIPVELIPLVTKRAYAIAGLPIPPGLAPHLEAMIAKINPTSSQPNGTGAYSSSARTHPSSLGLSTKKHSNSDLVNDSASRKAPLNGREEELSTVVDDTLVDSADIVIKQPCVSMTRCRLFDAGGTPLATGEDSVLSADNAGLKRASSGVSEDGGLCCDTKTDDEMSVQSGNGTKLGSNSDGLYARAKYEATVYEVEDESPEQDDEEEEEDEELDDDVEWIQSRGRRSYHALAGGRAFGSAKRRRRSLARRKGSRFAVVGTRLSTRRIAAGSFAQTQRSPGGRQKRLTDRSVVRTDSAIHQISSSRATLSVRGKSTANSSGPNRESESMRDDHWEEFAEPGFQPNANFCSLPLKTSDDPAGSSLLEHTLGHCVPYTSPSLSATLLNSTSENVNLRRDTAGMSSRNSPTTDIRRPVQSAPSISRSGISAAVSTAGPALSPRITMSQLLCSASSTSTTNNFVTGNCGLQSSPSTPYDYPATSLSERDGICFKDPYSRPGQPQPPPTSTAQAMKPLPVKDYPAPVAMAGSPIPRSAEFQPPCVAANASASSTNPNRTSPGGASASTDSFATPAGATTTVTFFVCEVCASRYRSTAGLRYHYHSQHSGYTPKNPISASASRLVVPVGEERGIGGGLRGGRPRRHKGSALDGRGRGRLKESNDTKAPNRANVSGSGSGIPCMEETDGFRSAVAAHDPLSGPERHTSPRSDPFTPSFSGHYMSSGQSTGSSNATVGMTSNRTSEVTNPGGVHSSMRPFARSSWVDFYPNRSLDDKNESKFGPSISGLLASPGGQPVTSSDNDIVELTQGPSSTSHQRANTLQSLAAMENNVAASLSYHPRSQSYPQSSVPISSSANSYAPSLSWASSQDPYTNVAAVPSDQPFTAFHSSPAQRRFERQRCPDRLSLNPPPNTSCVPTCVYCLGDDRLNPRLGRSEGLLRCYRCGTWGHFSCLQLPSHVIDMAMRYPWQCIECKTCWVCGSAEQEPRMAFCGDCDRTFHIDCLPNPLPRVPTTHWTCYICVHGLYAMPPTSTIIEPQY</sequence>
<feature type="region of interest" description="Disordered" evidence="10">
    <location>
        <begin position="734"/>
        <end position="756"/>
    </location>
</feature>
<dbReference type="InterPro" id="IPR019787">
    <property type="entry name" value="Znf_PHD-finger"/>
</dbReference>
<evidence type="ECO:0000259" key="12">
    <source>
        <dbReference type="PROSITE" id="PS50157"/>
    </source>
</evidence>
<evidence type="ECO:0000256" key="10">
    <source>
        <dbReference type="SAM" id="MobiDB-lite"/>
    </source>
</evidence>
<evidence type="ECO:0000256" key="5">
    <source>
        <dbReference type="ARBA" id="ARBA00022833"/>
    </source>
</evidence>
<evidence type="ECO:0000256" key="2">
    <source>
        <dbReference type="ARBA" id="ARBA00022723"/>
    </source>
</evidence>
<evidence type="ECO:0000256" key="3">
    <source>
        <dbReference type="ARBA" id="ARBA00022737"/>
    </source>
</evidence>
<protein>
    <submittedName>
        <fullName evidence="13">PHD-finger</fullName>
    </submittedName>
</protein>
<dbReference type="Proteomes" id="UP000243686">
    <property type="component" value="Unassembled WGS sequence"/>
</dbReference>
<proteinExistence type="predicted"/>
<feature type="domain" description="C2H2-type" evidence="12">
    <location>
        <begin position="771"/>
        <end position="799"/>
    </location>
</feature>
<evidence type="ECO:0000313" key="13">
    <source>
        <dbReference type="EMBL" id="OON21783.1"/>
    </source>
</evidence>
<organism evidence="13 14">
    <name type="scientific">Opisthorchis viverrini</name>
    <name type="common">Southeast Asian liver fluke</name>
    <dbReference type="NCBI Taxonomy" id="6198"/>
    <lineage>
        <taxon>Eukaryota</taxon>
        <taxon>Metazoa</taxon>
        <taxon>Spiralia</taxon>
        <taxon>Lophotrochozoa</taxon>
        <taxon>Platyhelminthes</taxon>
        <taxon>Trematoda</taxon>
        <taxon>Digenea</taxon>
        <taxon>Opisthorchiida</taxon>
        <taxon>Opisthorchiata</taxon>
        <taxon>Opisthorchiidae</taxon>
        <taxon>Opisthorchis</taxon>
    </lineage>
</organism>
<keyword evidence="7" id="KW-0804">Transcription</keyword>
<dbReference type="AlphaFoldDB" id="A0A1S8X5N8"/>
<evidence type="ECO:0000313" key="14">
    <source>
        <dbReference type="Proteomes" id="UP000243686"/>
    </source>
</evidence>
<name>A0A1S8X5N8_OPIVI</name>
<feature type="domain" description="PHD-type" evidence="11">
    <location>
        <begin position="1158"/>
        <end position="1208"/>
    </location>
</feature>
<dbReference type="InterPro" id="IPR013083">
    <property type="entry name" value="Znf_RING/FYVE/PHD"/>
</dbReference>
<feature type="compositionally biased region" description="Polar residues" evidence="10">
    <location>
        <begin position="899"/>
        <end position="932"/>
    </location>
</feature>
<feature type="region of interest" description="Disordered" evidence="10">
    <location>
        <begin position="818"/>
        <end position="866"/>
    </location>
</feature>
<feature type="region of interest" description="Disordered" evidence="10">
    <location>
        <begin position="881"/>
        <end position="941"/>
    </location>
</feature>
<evidence type="ECO:0000256" key="4">
    <source>
        <dbReference type="ARBA" id="ARBA00022771"/>
    </source>
</evidence>
<keyword evidence="6" id="KW-0805">Transcription regulation</keyword>
<feature type="compositionally biased region" description="Polar residues" evidence="10">
    <location>
        <begin position="234"/>
        <end position="256"/>
    </location>
</feature>
<gene>
    <name evidence="13" type="ORF">X801_02319</name>
</gene>
<dbReference type="Pfam" id="PF00628">
    <property type="entry name" value="PHD"/>
    <property type="match status" value="1"/>
</dbReference>
<reference evidence="13 14" key="1">
    <citation type="submission" date="2015-03" db="EMBL/GenBank/DDBJ databases">
        <title>Draft genome of the nematode, Opisthorchis viverrini.</title>
        <authorList>
            <person name="Mitreva M."/>
        </authorList>
    </citation>
    <scope>NUCLEOTIDE SEQUENCE [LARGE SCALE GENOMIC DNA]</scope>
    <source>
        <strain evidence="13">Khon Kaen</strain>
    </source>
</reference>
<comment type="subcellular location">
    <subcellularLocation>
        <location evidence="1">Nucleus</location>
    </subcellularLocation>
</comment>
<feature type="compositionally biased region" description="Low complexity" evidence="10">
    <location>
        <begin position="734"/>
        <end position="748"/>
    </location>
</feature>
<keyword evidence="4 9" id="KW-0863">Zinc-finger</keyword>
<keyword evidence="5" id="KW-0862">Zinc</keyword>
<evidence type="ECO:0000259" key="11">
    <source>
        <dbReference type="PROSITE" id="PS50016"/>
    </source>
</evidence>
<feature type="region of interest" description="Disordered" evidence="10">
    <location>
        <begin position="234"/>
        <end position="283"/>
    </location>
</feature>
<evidence type="ECO:0000256" key="9">
    <source>
        <dbReference type="PROSITE-ProRule" id="PRU00042"/>
    </source>
</evidence>
<evidence type="ECO:0000256" key="6">
    <source>
        <dbReference type="ARBA" id="ARBA00023015"/>
    </source>
</evidence>
<evidence type="ECO:0000256" key="7">
    <source>
        <dbReference type="ARBA" id="ARBA00023163"/>
    </source>
</evidence>
<keyword evidence="2" id="KW-0479">Metal-binding</keyword>
<dbReference type="SUPFAM" id="SSF57903">
    <property type="entry name" value="FYVE/PHD zinc finger"/>
    <property type="match status" value="2"/>
</dbReference>
<feature type="region of interest" description="Disordered" evidence="10">
    <location>
        <begin position="461"/>
        <end position="523"/>
    </location>
</feature>
<evidence type="ECO:0000256" key="1">
    <source>
        <dbReference type="ARBA" id="ARBA00004123"/>
    </source>
</evidence>
<dbReference type="PANTHER" id="PTHR45888:SF4">
    <property type="entry name" value="PHD FINGER PROTEIN 10"/>
    <property type="match status" value="1"/>
</dbReference>
<feature type="region of interest" description="Disordered" evidence="10">
    <location>
        <begin position="590"/>
        <end position="615"/>
    </location>
</feature>
<evidence type="ECO:0000256" key="8">
    <source>
        <dbReference type="ARBA" id="ARBA00023242"/>
    </source>
</evidence>
<dbReference type="Gene3D" id="3.30.40.10">
    <property type="entry name" value="Zinc/RING finger domain, C3HC4 (zinc finger)"/>
    <property type="match status" value="1"/>
</dbReference>
<dbReference type="GO" id="GO:0005634">
    <property type="term" value="C:nucleus"/>
    <property type="evidence" value="ECO:0007669"/>
    <property type="project" value="UniProtKB-SubCell"/>
</dbReference>
<keyword evidence="8" id="KW-0539">Nucleus</keyword>
<keyword evidence="3" id="KW-0677">Repeat</keyword>
<dbReference type="InterPro" id="IPR013087">
    <property type="entry name" value="Znf_C2H2_type"/>
</dbReference>
<feature type="region of interest" description="Disordered" evidence="10">
    <location>
        <begin position="386"/>
        <end position="408"/>
    </location>
</feature>
<dbReference type="PROSITE" id="PS50157">
    <property type="entry name" value="ZINC_FINGER_C2H2_2"/>
    <property type="match status" value="1"/>
</dbReference>
<dbReference type="PANTHER" id="PTHR45888">
    <property type="entry name" value="HL01030P-RELATED"/>
    <property type="match status" value="1"/>
</dbReference>
<keyword evidence="14" id="KW-1185">Reference proteome</keyword>
<feature type="region of interest" description="Disordered" evidence="10">
    <location>
        <begin position="426"/>
        <end position="445"/>
    </location>
</feature>
<feature type="region of interest" description="Disordered" evidence="10">
    <location>
        <begin position="683"/>
        <end position="704"/>
    </location>
</feature>
<dbReference type="CDD" id="cd15526">
    <property type="entry name" value="PHD1_MOZ_d4"/>
    <property type="match status" value="1"/>
</dbReference>
<dbReference type="GO" id="GO:0008270">
    <property type="term" value="F:zinc ion binding"/>
    <property type="evidence" value="ECO:0007669"/>
    <property type="project" value="UniProtKB-KW"/>
</dbReference>
<dbReference type="SMART" id="SM00249">
    <property type="entry name" value="PHD"/>
    <property type="match status" value="2"/>
</dbReference>
<dbReference type="InterPro" id="IPR001965">
    <property type="entry name" value="Znf_PHD"/>
</dbReference>
<dbReference type="InterPro" id="IPR011011">
    <property type="entry name" value="Znf_FYVE_PHD"/>
</dbReference>
<feature type="compositionally biased region" description="Basic residues" evidence="10">
    <location>
        <begin position="433"/>
        <end position="445"/>
    </location>
</feature>
<feature type="compositionally biased region" description="Polar residues" evidence="10">
    <location>
        <begin position="490"/>
        <end position="515"/>
    </location>
</feature>
<dbReference type="PROSITE" id="PS50016">
    <property type="entry name" value="ZF_PHD_2"/>
    <property type="match status" value="2"/>
</dbReference>
<feature type="compositionally biased region" description="Acidic residues" evidence="10">
    <location>
        <begin position="387"/>
        <end position="408"/>
    </location>
</feature>
<feature type="domain" description="PHD-type" evidence="11">
    <location>
        <begin position="1101"/>
        <end position="1161"/>
    </location>
</feature>
<dbReference type="PROSITE" id="PS00028">
    <property type="entry name" value="ZINC_FINGER_C2H2_1"/>
    <property type="match status" value="1"/>
</dbReference>
<accession>A0A1S8X5N8</accession>